<dbReference type="RefSeq" id="WP_072986389.1">
    <property type="nucleotide sequence ID" value="NZ_FQZB01000008.1"/>
</dbReference>
<dbReference type="InterPro" id="IPR023772">
    <property type="entry name" value="DNA-bd_HTH_TetR-type_CS"/>
</dbReference>
<dbReference type="Pfam" id="PF00440">
    <property type="entry name" value="TetR_N"/>
    <property type="match status" value="1"/>
</dbReference>
<sequence>MNDKFKNLTEEKQNKIIKAALDEFSEKGYDKSSTDIIAQNSEIAKGSLFYYFKSKKNLYLYIVEYCLDLITEKLINDMNKINKGDFYERIMEVGWTKQRLLIEYPLHSKIILDAFLNMPIELKENLDNLYIKNYTSNMQILQKYILDYMDLELLKPTVKKEDAIFITMSLFEAFSKKYTEMYKNRVEDLLNNKEQFFKEFDKYVDIIKYGIYK</sequence>
<accession>A0A1M6IXI4</accession>
<dbReference type="InterPro" id="IPR009057">
    <property type="entry name" value="Homeodomain-like_sf"/>
</dbReference>
<name>A0A1M6IXI4_9CLOT</name>
<dbReference type="PANTHER" id="PTHR43479:SF11">
    <property type="entry name" value="ACREF_ENVCD OPERON REPRESSOR-RELATED"/>
    <property type="match status" value="1"/>
</dbReference>
<proteinExistence type="predicted"/>
<dbReference type="GO" id="GO:0003677">
    <property type="term" value="F:DNA binding"/>
    <property type="evidence" value="ECO:0007669"/>
    <property type="project" value="UniProtKB-UniRule"/>
</dbReference>
<keyword evidence="5" id="KW-1185">Reference proteome</keyword>
<organism evidence="4 5">
    <name type="scientific">Clostridium cavendishii DSM 21758</name>
    <dbReference type="NCBI Taxonomy" id="1121302"/>
    <lineage>
        <taxon>Bacteria</taxon>
        <taxon>Bacillati</taxon>
        <taxon>Bacillota</taxon>
        <taxon>Clostridia</taxon>
        <taxon>Eubacteriales</taxon>
        <taxon>Clostridiaceae</taxon>
        <taxon>Clostridium</taxon>
    </lineage>
</organism>
<dbReference type="InterPro" id="IPR001647">
    <property type="entry name" value="HTH_TetR"/>
</dbReference>
<protein>
    <submittedName>
        <fullName evidence="4">Transcriptional regulator, TetR family</fullName>
    </submittedName>
</protein>
<dbReference type="InterPro" id="IPR036271">
    <property type="entry name" value="Tet_transcr_reg_TetR-rel_C_sf"/>
</dbReference>
<evidence type="ECO:0000259" key="3">
    <source>
        <dbReference type="PROSITE" id="PS50977"/>
    </source>
</evidence>
<evidence type="ECO:0000256" key="2">
    <source>
        <dbReference type="PROSITE-ProRule" id="PRU00335"/>
    </source>
</evidence>
<evidence type="ECO:0000256" key="1">
    <source>
        <dbReference type="ARBA" id="ARBA00023125"/>
    </source>
</evidence>
<dbReference type="PRINTS" id="PR00455">
    <property type="entry name" value="HTHTETR"/>
</dbReference>
<evidence type="ECO:0000313" key="4">
    <source>
        <dbReference type="EMBL" id="SHJ39127.1"/>
    </source>
</evidence>
<keyword evidence="1 2" id="KW-0238">DNA-binding</keyword>
<dbReference type="PROSITE" id="PS50977">
    <property type="entry name" value="HTH_TETR_2"/>
    <property type="match status" value="1"/>
</dbReference>
<feature type="DNA-binding region" description="H-T-H motif" evidence="2">
    <location>
        <begin position="33"/>
        <end position="52"/>
    </location>
</feature>
<reference evidence="4 5" key="1">
    <citation type="submission" date="2016-11" db="EMBL/GenBank/DDBJ databases">
        <authorList>
            <person name="Jaros S."/>
            <person name="Januszkiewicz K."/>
            <person name="Wedrychowicz H."/>
        </authorList>
    </citation>
    <scope>NUCLEOTIDE SEQUENCE [LARGE SCALE GENOMIC DNA]</scope>
    <source>
        <strain evidence="4 5">DSM 21758</strain>
    </source>
</reference>
<dbReference type="OrthoDB" id="9780939at2"/>
<gene>
    <name evidence="4" type="ORF">SAMN02745163_01848</name>
</gene>
<dbReference type="EMBL" id="FQZB01000008">
    <property type="protein sequence ID" value="SHJ39127.1"/>
    <property type="molecule type" value="Genomic_DNA"/>
</dbReference>
<dbReference type="AlphaFoldDB" id="A0A1M6IXI4"/>
<dbReference type="SUPFAM" id="SSF46689">
    <property type="entry name" value="Homeodomain-like"/>
    <property type="match status" value="1"/>
</dbReference>
<dbReference type="Proteomes" id="UP000184310">
    <property type="component" value="Unassembled WGS sequence"/>
</dbReference>
<feature type="domain" description="HTH tetR-type" evidence="3">
    <location>
        <begin position="10"/>
        <end position="70"/>
    </location>
</feature>
<dbReference type="Gene3D" id="1.10.10.60">
    <property type="entry name" value="Homeodomain-like"/>
    <property type="match status" value="1"/>
</dbReference>
<dbReference type="Gene3D" id="1.10.357.10">
    <property type="entry name" value="Tetracycline Repressor, domain 2"/>
    <property type="match status" value="1"/>
</dbReference>
<dbReference type="InterPro" id="IPR050624">
    <property type="entry name" value="HTH-type_Tx_Regulator"/>
</dbReference>
<dbReference type="SUPFAM" id="SSF48498">
    <property type="entry name" value="Tetracyclin repressor-like, C-terminal domain"/>
    <property type="match status" value="1"/>
</dbReference>
<dbReference type="PROSITE" id="PS01081">
    <property type="entry name" value="HTH_TETR_1"/>
    <property type="match status" value="1"/>
</dbReference>
<dbReference type="PANTHER" id="PTHR43479">
    <property type="entry name" value="ACREF/ENVCD OPERON REPRESSOR-RELATED"/>
    <property type="match status" value="1"/>
</dbReference>
<evidence type="ECO:0000313" key="5">
    <source>
        <dbReference type="Proteomes" id="UP000184310"/>
    </source>
</evidence>
<dbReference type="STRING" id="1121302.SAMN02745163_01848"/>